<feature type="domain" description="PurM-like C-terminal" evidence="1">
    <location>
        <begin position="2"/>
        <end position="93"/>
    </location>
</feature>
<organism evidence="2 3">
    <name type="scientific">Eiseniibacteriota bacterium</name>
    <dbReference type="NCBI Taxonomy" id="2212470"/>
    <lineage>
        <taxon>Bacteria</taxon>
        <taxon>Candidatus Eiseniibacteriota</taxon>
    </lineage>
</organism>
<dbReference type="InterPro" id="IPR006283">
    <property type="entry name" value="ThiL-like"/>
</dbReference>
<sequence>MDVSDGLAADLGRLCEASGVGADLDDAAWADDPALAAAAAACGTTLESLRDGASDDYELLLTVDPEHRAAVAAVAAGEGVPLTFLGVMTGAPGVLTRRGADGRAHALAARGYDHFGAEG</sequence>
<reference evidence="2" key="1">
    <citation type="submission" date="2020-07" db="EMBL/GenBank/DDBJ databases">
        <title>Huge and variable diversity of episymbiotic CPR bacteria and DPANN archaea in groundwater ecosystems.</title>
        <authorList>
            <person name="He C.Y."/>
            <person name="Keren R."/>
            <person name="Whittaker M."/>
            <person name="Farag I.F."/>
            <person name="Doudna J."/>
            <person name="Cate J.H.D."/>
            <person name="Banfield J.F."/>
        </authorList>
    </citation>
    <scope>NUCLEOTIDE SEQUENCE</scope>
    <source>
        <strain evidence="2">NC_groundwater_928_Pr1_S-0.2um_72_17</strain>
    </source>
</reference>
<dbReference type="InterPro" id="IPR036676">
    <property type="entry name" value="PurM-like_C_sf"/>
</dbReference>
<name>A0A9D6L4P0_UNCEI</name>
<dbReference type="Proteomes" id="UP000807850">
    <property type="component" value="Unassembled WGS sequence"/>
</dbReference>
<dbReference type="Pfam" id="PF02769">
    <property type="entry name" value="AIRS_C"/>
    <property type="match status" value="1"/>
</dbReference>
<dbReference type="GO" id="GO:0009030">
    <property type="term" value="F:thiamine-phosphate kinase activity"/>
    <property type="evidence" value="ECO:0007669"/>
    <property type="project" value="InterPro"/>
</dbReference>
<dbReference type="Gene3D" id="3.90.650.10">
    <property type="entry name" value="PurM-like C-terminal domain"/>
    <property type="match status" value="1"/>
</dbReference>
<dbReference type="EMBL" id="JACQAY010000028">
    <property type="protein sequence ID" value="MBI3538783.1"/>
    <property type="molecule type" value="Genomic_DNA"/>
</dbReference>
<gene>
    <name evidence="2" type="ORF">HY076_00720</name>
</gene>
<evidence type="ECO:0000313" key="3">
    <source>
        <dbReference type="Proteomes" id="UP000807850"/>
    </source>
</evidence>
<protein>
    <recommendedName>
        <fullName evidence="1">PurM-like C-terminal domain-containing protein</fullName>
    </recommendedName>
</protein>
<evidence type="ECO:0000259" key="1">
    <source>
        <dbReference type="Pfam" id="PF02769"/>
    </source>
</evidence>
<dbReference type="GO" id="GO:0009228">
    <property type="term" value="P:thiamine biosynthetic process"/>
    <property type="evidence" value="ECO:0007669"/>
    <property type="project" value="InterPro"/>
</dbReference>
<comment type="caution">
    <text evidence="2">The sequence shown here is derived from an EMBL/GenBank/DDBJ whole genome shotgun (WGS) entry which is preliminary data.</text>
</comment>
<dbReference type="AlphaFoldDB" id="A0A9D6L4P0"/>
<dbReference type="InterPro" id="IPR010918">
    <property type="entry name" value="PurM-like_C_dom"/>
</dbReference>
<dbReference type="PANTHER" id="PTHR30270">
    <property type="entry name" value="THIAMINE-MONOPHOSPHATE KINASE"/>
    <property type="match status" value="1"/>
</dbReference>
<accession>A0A9D6L4P0</accession>
<proteinExistence type="predicted"/>
<dbReference type="PANTHER" id="PTHR30270:SF0">
    <property type="entry name" value="THIAMINE-MONOPHOSPHATE KINASE"/>
    <property type="match status" value="1"/>
</dbReference>
<dbReference type="SUPFAM" id="SSF56042">
    <property type="entry name" value="PurM C-terminal domain-like"/>
    <property type="match status" value="1"/>
</dbReference>
<evidence type="ECO:0000313" key="2">
    <source>
        <dbReference type="EMBL" id="MBI3538783.1"/>
    </source>
</evidence>